<dbReference type="Proteomes" id="UP000198677">
    <property type="component" value="Unassembled WGS sequence"/>
</dbReference>
<evidence type="ECO:0000256" key="2">
    <source>
        <dbReference type="SAM" id="SignalP"/>
    </source>
</evidence>
<feature type="domain" description="Biotin-protein ligase N-terminal" evidence="3">
    <location>
        <begin position="40"/>
        <end position="133"/>
    </location>
</feature>
<feature type="region of interest" description="Disordered" evidence="1">
    <location>
        <begin position="253"/>
        <end position="380"/>
    </location>
</feature>
<keyword evidence="2" id="KW-0732">Signal</keyword>
<evidence type="ECO:0000259" key="3">
    <source>
        <dbReference type="Pfam" id="PF09825"/>
    </source>
</evidence>
<dbReference type="Pfam" id="PF09825">
    <property type="entry name" value="BPL_N"/>
    <property type="match status" value="1"/>
</dbReference>
<dbReference type="InterPro" id="IPR029062">
    <property type="entry name" value="Class_I_gatase-like"/>
</dbReference>
<keyword evidence="4" id="KW-0315">Glutamine amidotransferase</keyword>
<reference evidence="5" key="1">
    <citation type="submission" date="2016-10" db="EMBL/GenBank/DDBJ databases">
        <authorList>
            <person name="Varghese N."/>
            <person name="Submissions S."/>
        </authorList>
    </citation>
    <scope>NUCLEOTIDE SEQUENCE [LARGE SCALE GENOMIC DNA]</scope>
    <source>
        <strain evidence="5">DSM 44675</strain>
    </source>
</reference>
<name>A0A1H7XRP4_9NOCA</name>
<feature type="compositionally biased region" description="Low complexity" evidence="1">
    <location>
        <begin position="258"/>
        <end position="269"/>
    </location>
</feature>
<dbReference type="AlphaFoldDB" id="A0A1H7XRP4"/>
<organism evidence="4 5">
    <name type="scientific">Rhodococcus maanshanensis</name>
    <dbReference type="NCBI Taxonomy" id="183556"/>
    <lineage>
        <taxon>Bacteria</taxon>
        <taxon>Bacillati</taxon>
        <taxon>Actinomycetota</taxon>
        <taxon>Actinomycetes</taxon>
        <taxon>Mycobacteriales</taxon>
        <taxon>Nocardiaceae</taxon>
        <taxon>Rhodococcus</taxon>
    </lineage>
</organism>
<evidence type="ECO:0000313" key="4">
    <source>
        <dbReference type="EMBL" id="SEM36632.1"/>
    </source>
</evidence>
<feature type="chain" id="PRO_5011440023" evidence="2">
    <location>
        <begin position="27"/>
        <end position="380"/>
    </location>
</feature>
<evidence type="ECO:0000313" key="5">
    <source>
        <dbReference type="Proteomes" id="UP000198677"/>
    </source>
</evidence>
<dbReference type="EMBL" id="FOAW01000034">
    <property type="protein sequence ID" value="SEM36632.1"/>
    <property type="molecule type" value="Genomic_DNA"/>
</dbReference>
<feature type="compositionally biased region" description="Low complexity" evidence="1">
    <location>
        <begin position="305"/>
        <end position="326"/>
    </location>
</feature>
<feature type="compositionally biased region" description="Low complexity" evidence="1">
    <location>
        <begin position="359"/>
        <end position="370"/>
    </location>
</feature>
<gene>
    <name evidence="4" type="ORF">SAMN05444583_13424</name>
</gene>
<keyword evidence="5" id="KW-1185">Reference proteome</keyword>
<feature type="signal peptide" evidence="2">
    <location>
        <begin position="1"/>
        <end position="26"/>
    </location>
</feature>
<feature type="compositionally biased region" description="Pro residues" evidence="1">
    <location>
        <begin position="327"/>
        <end position="350"/>
    </location>
</feature>
<accession>A0A1H7XRP4</accession>
<dbReference type="InterPro" id="IPR019197">
    <property type="entry name" value="Biotin-prot_ligase_N"/>
</dbReference>
<sequence>MRNHQRILVVLWLVLALVGMPVVATAQPNSNATASGPLALVYRGPASCQGCPESVAVMLRNSPSHFRTEYVGPNDTPITAETLARASVFAQPGGPSLSKAWKAMKPYSGMIRDWIRNGGNYLGFCVGGYLAGATPGYDLLPGDTSQYSAKPGATVWDAQPHRSTVVWRGQEKTAYFQDPPAFDLEPGHDATILGTYKGGEIAALAVDFGKGRVGVTGPHVEADASWFIDDGLSAQDAVHMDLAHDLVETTVHRGAGTGTSSATTLVATPVPGPLPVPMPAETPAPAPTVPAEPAPTEAPAPLTIPAPVEATPPTTAAPQETEATPPTGTPPASTPPVATPPAPQRPPLPWPLNRLAEDPFFGQFFPGAAPTGQPSARPHS</sequence>
<protein>
    <submittedName>
        <fullName evidence="4">Uncharacterized conserved protein, conains N-terminal glutamine amidotransferase (GATase1)-like domain</fullName>
    </submittedName>
</protein>
<proteinExistence type="predicted"/>
<dbReference type="SUPFAM" id="SSF52317">
    <property type="entry name" value="Class I glutamine amidotransferase-like"/>
    <property type="match status" value="1"/>
</dbReference>
<feature type="compositionally biased region" description="Pro residues" evidence="1">
    <location>
        <begin position="270"/>
        <end position="304"/>
    </location>
</feature>
<evidence type="ECO:0000256" key="1">
    <source>
        <dbReference type="SAM" id="MobiDB-lite"/>
    </source>
</evidence>
<dbReference type="GO" id="GO:0016740">
    <property type="term" value="F:transferase activity"/>
    <property type="evidence" value="ECO:0007669"/>
    <property type="project" value="UniProtKB-KW"/>
</dbReference>
<keyword evidence="4" id="KW-0808">Transferase</keyword>